<keyword evidence="8" id="KW-0448">Lipopolysaccharide biosynthesis</keyword>
<dbReference type="SUPFAM" id="SSF53756">
    <property type="entry name" value="UDP-Glycosyltransferase/glycogen phosphorylase"/>
    <property type="match status" value="1"/>
</dbReference>
<evidence type="ECO:0000256" key="4">
    <source>
        <dbReference type="ARBA" id="ARBA00022679"/>
    </source>
</evidence>
<sequence length="400" mass="45980">MLFYSIGIRTYALLVAVASIFNPKAKLWLNGRKNWRDKLPKTDKDVVWFHAASLGEFEQGRPIIEDYKKEHPEAFILLTFFSPSGYEIRKNYEGADYICYLPLDTKKNAKDFLAHFQPKTVFFIKYEFWLRYIFEAKKQGSKLYVISALFRENQRFFKWYGNNFRKALNQFDQFFVQNQKSATLLESIGITKYKITGDTRYDRVMENARKVKSISKIENWLQGEKALIIGSSWKADEEILAPFINENYGGKVILASHEVGEERTHEILKTFSLKSQRYTELGEEINTDTQLLVIDCIGILANVYQYGKMAYVGGGFGTGLHNILEPSAFGLPVVFGPIHKKFPEAQIHIDQGIAFSVSTTEELQRSFENISENLEVLKSSCLSFMKESTGAREIIKGFVA</sequence>
<dbReference type="AlphaFoldDB" id="A0A1I7BNK5"/>
<keyword evidence="8" id="KW-0472">Membrane</keyword>
<comment type="similarity">
    <text evidence="8">Belongs to the glycosyltransferase group 1 family.</text>
</comment>
<evidence type="ECO:0000256" key="1">
    <source>
        <dbReference type="ARBA" id="ARBA00004713"/>
    </source>
</evidence>
<name>A0A1I7BNK5_9FLAO</name>
<protein>
    <recommendedName>
        <fullName evidence="3 8">3-deoxy-D-manno-octulosonic acid transferase</fullName>
        <shortName evidence="8">Kdo transferase</shortName>
        <ecNumber evidence="2 8">2.4.99.12</ecNumber>
    </recommendedName>
    <alternativeName>
        <fullName evidence="5 8">Lipid IV(A) 3-deoxy-D-manno-octulosonic acid transferase</fullName>
    </alternativeName>
</protein>
<dbReference type="OrthoDB" id="9789797at2"/>
<evidence type="ECO:0000259" key="9">
    <source>
        <dbReference type="Pfam" id="PF04413"/>
    </source>
</evidence>
<dbReference type="GO" id="GO:0009245">
    <property type="term" value="P:lipid A biosynthetic process"/>
    <property type="evidence" value="ECO:0007669"/>
    <property type="project" value="TreeGrafter"/>
</dbReference>
<dbReference type="InterPro" id="IPR038107">
    <property type="entry name" value="Glycos_transf_N_sf"/>
</dbReference>
<feature type="active site" description="Proton acceptor" evidence="7">
    <location>
        <position position="56"/>
    </location>
</feature>
<dbReference type="GO" id="GO:0043842">
    <property type="term" value="F:Kdo transferase activity"/>
    <property type="evidence" value="ECO:0007669"/>
    <property type="project" value="UniProtKB-EC"/>
</dbReference>
<dbReference type="GO" id="GO:0005886">
    <property type="term" value="C:plasma membrane"/>
    <property type="evidence" value="ECO:0007669"/>
    <property type="project" value="UniProtKB-SubCell"/>
</dbReference>
<gene>
    <name evidence="10" type="ORF">SAMN05216474_2940</name>
</gene>
<keyword evidence="4 8" id="KW-0808">Transferase</keyword>
<dbReference type="PANTHER" id="PTHR42755:SF1">
    <property type="entry name" value="3-DEOXY-D-MANNO-OCTULOSONIC ACID TRANSFERASE, MITOCHONDRIAL-RELATED"/>
    <property type="match status" value="1"/>
</dbReference>
<dbReference type="PANTHER" id="PTHR42755">
    <property type="entry name" value="3-DEOXY-MANNO-OCTULOSONATE CYTIDYLYLTRANSFERASE"/>
    <property type="match status" value="1"/>
</dbReference>
<dbReference type="InterPro" id="IPR039901">
    <property type="entry name" value="Kdotransferase"/>
</dbReference>
<comment type="function">
    <text evidence="8">Involved in lipopolysaccharide (LPS) biosynthesis. Catalyzes the transfer of 3-deoxy-D-manno-octulosonate (Kdo) residue(s) from CMP-Kdo to lipid IV(A), the tetraacyldisaccharide-1,4'-bisphosphate precursor of lipid A.</text>
</comment>
<organism evidence="10 11">
    <name type="scientific">Lishizhenia tianjinensis</name>
    <dbReference type="NCBI Taxonomy" id="477690"/>
    <lineage>
        <taxon>Bacteria</taxon>
        <taxon>Pseudomonadati</taxon>
        <taxon>Bacteroidota</taxon>
        <taxon>Flavobacteriia</taxon>
        <taxon>Flavobacteriales</taxon>
        <taxon>Crocinitomicaceae</taxon>
        <taxon>Lishizhenia</taxon>
    </lineage>
</organism>
<keyword evidence="11" id="KW-1185">Reference proteome</keyword>
<evidence type="ECO:0000256" key="8">
    <source>
        <dbReference type="RuleBase" id="RU365103"/>
    </source>
</evidence>
<dbReference type="EMBL" id="FPAS01000006">
    <property type="protein sequence ID" value="SFT88746.1"/>
    <property type="molecule type" value="Genomic_DNA"/>
</dbReference>
<accession>A0A1I7BNK5</accession>
<dbReference type="UniPathway" id="UPA00958"/>
<comment type="catalytic activity">
    <reaction evidence="6 8">
        <text>lipid IVA (E. coli) + CMP-3-deoxy-beta-D-manno-octulosonate = alpha-Kdo-(2-&gt;6)-lipid IVA (E. coli) + CMP + H(+)</text>
        <dbReference type="Rhea" id="RHEA:28066"/>
        <dbReference type="ChEBI" id="CHEBI:15378"/>
        <dbReference type="ChEBI" id="CHEBI:58603"/>
        <dbReference type="ChEBI" id="CHEBI:60364"/>
        <dbReference type="ChEBI" id="CHEBI:60377"/>
        <dbReference type="ChEBI" id="CHEBI:85987"/>
        <dbReference type="EC" id="2.4.99.12"/>
    </reaction>
</comment>
<reference evidence="10 11" key="1">
    <citation type="submission" date="2016-10" db="EMBL/GenBank/DDBJ databases">
        <authorList>
            <person name="de Groot N.N."/>
        </authorList>
    </citation>
    <scope>NUCLEOTIDE SEQUENCE [LARGE SCALE GENOMIC DNA]</scope>
    <source>
        <strain evidence="10 11">CGMCC 1.7005</strain>
    </source>
</reference>
<dbReference type="RefSeq" id="WP_090252485.1">
    <property type="nucleotide sequence ID" value="NZ_FPAS01000006.1"/>
</dbReference>
<evidence type="ECO:0000256" key="2">
    <source>
        <dbReference type="ARBA" id="ARBA00012621"/>
    </source>
</evidence>
<dbReference type="Gene3D" id="3.40.50.2000">
    <property type="entry name" value="Glycogen Phosphorylase B"/>
    <property type="match status" value="1"/>
</dbReference>
<evidence type="ECO:0000313" key="11">
    <source>
        <dbReference type="Proteomes" id="UP000236454"/>
    </source>
</evidence>
<comment type="subcellular location">
    <subcellularLocation>
        <location evidence="8">Cell membrane</location>
    </subcellularLocation>
</comment>
<dbReference type="InterPro" id="IPR007507">
    <property type="entry name" value="Glycos_transf_N"/>
</dbReference>
<comment type="pathway">
    <text evidence="1 8">Bacterial outer membrane biogenesis; LPS core biosynthesis.</text>
</comment>
<dbReference type="Gene3D" id="3.40.50.11720">
    <property type="entry name" value="3-Deoxy-D-manno-octulosonic-acid transferase, N-terminal domain"/>
    <property type="match status" value="1"/>
</dbReference>
<dbReference type="STRING" id="477690.SAMN05216474_2940"/>
<evidence type="ECO:0000256" key="6">
    <source>
        <dbReference type="ARBA" id="ARBA00049183"/>
    </source>
</evidence>
<keyword evidence="8" id="KW-1003">Cell membrane</keyword>
<evidence type="ECO:0000256" key="5">
    <source>
        <dbReference type="ARBA" id="ARBA00031445"/>
    </source>
</evidence>
<feature type="domain" description="3-deoxy-D-manno-octulosonic-acid transferase N-terminal" evidence="9">
    <location>
        <begin position="41"/>
        <end position="202"/>
    </location>
</feature>
<dbReference type="Pfam" id="PF04413">
    <property type="entry name" value="Glycos_transf_N"/>
    <property type="match status" value="1"/>
</dbReference>
<evidence type="ECO:0000256" key="3">
    <source>
        <dbReference type="ARBA" id="ARBA00019077"/>
    </source>
</evidence>
<proteinExistence type="inferred from homology"/>
<dbReference type="EC" id="2.4.99.12" evidence="2 8"/>
<dbReference type="Proteomes" id="UP000236454">
    <property type="component" value="Unassembled WGS sequence"/>
</dbReference>
<evidence type="ECO:0000256" key="7">
    <source>
        <dbReference type="PIRSR" id="PIRSR639901-1"/>
    </source>
</evidence>
<dbReference type="GO" id="GO:0009244">
    <property type="term" value="P:lipopolysaccharide core region biosynthetic process"/>
    <property type="evidence" value="ECO:0007669"/>
    <property type="project" value="UniProtKB-UniRule"/>
</dbReference>
<evidence type="ECO:0000313" key="10">
    <source>
        <dbReference type="EMBL" id="SFT88746.1"/>
    </source>
</evidence>